<dbReference type="ExpressionAtlas" id="A0A0Q3HCF1">
    <property type="expression patterns" value="baseline and differential"/>
</dbReference>
<proteinExistence type="predicted"/>
<reference evidence="4" key="3">
    <citation type="submission" date="2018-08" db="UniProtKB">
        <authorList>
            <consortium name="EnsemblPlants"/>
        </authorList>
    </citation>
    <scope>IDENTIFICATION</scope>
    <source>
        <strain evidence="4">cv. Bd21</strain>
    </source>
</reference>
<sequence>MNPPPPPQPSDPSPPALLDDLIIEILIRLPPDEPEHLFHASLVCKLWNHLLSGRAFLRRYGEFRRAPPFLGFFHNRFGLACFVPTTSFRLPDSDLANCSVLDCRHGRVLLQDCSSRDLLQIWDPMTGEKQHVRLPSIPTTTSFYKAAVFCATPDCDHLSCHGGPFLVAFVTTDPQDGAPAQACLYSSETGVWSAPSYLQLDYYVDTLPPVQVGDTLYFTCESRDMILCYDLGGDRDLSAIDVPDIYQDGIALMLMEDGALGFAGLHTVAIHLWSLKSPERVAAWEKQRVINLEMLPHCDLRAPMYYLLGIAQDCISDNIFVETDAGVFMIELKSERAVKVCERGCLYVIFPYIGFCTPGHARRLPVAATTQCSAIEPLIESTQQVVLADCQLQQRPNVLLLSCSLRGPNKKGGKRNFGRHSGLFRQTLKEIISGVR</sequence>
<accession>A0A0Q3HCF1</accession>
<organism evidence="3">
    <name type="scientific">Brachypodium distachyon</name>
    <name type="common">Purple false brome</name>
    <name type="synonym">Trachynia distachya</name>
    <dbReference type="NCBI Taxonomy" id="15368"/>
    <lineage>
        <taxon>Eukaryota</taxon>
        <taxon>Viridiplantae</taxon>
        <taxon>Streptophyta</taxon>
        <taxon>Embryophyta</taxon>
        <taxon>Tracheophyta</taxon>
        <taxon>Spermatophyta</taxon>
        <taxon>Magnoliopsida</taxon>
        <taxon>Liliopsida</taxon>
        <taxon>Poales</taxon>
        <taxon>Poaceae</taxon>
        <taxon>BOP clade</taxon>
        <taxon>Pooideae</taxon>
        <taxon>Stipodae</taxon>
        <taxon>Brachypodieae</taxon>
        <taxon>Brachypodium</taxon>
    </lineage>
</organism>
<protein>
    <submittedName>
        <fullName evidence="3 4">Uncharacterized protein</fullName>
    </submittedName>
</protein>
<dbReference type="PANTHER" id="PTHR32133:SF322">
    <property type="entry name" value="F-BOX DOMAIN-CONTAINING PROTEIN"/>
    <property type="match status" value="1"/>
</dbReference>
<dbReference type="KEGG" id="bdi:100831669"/>
<evidence type="ECO:0000259" key="1">
    <source>
        <dbReference type="Pfam" id="PF00646"/>
    </source>
</evidence>
<reference evidence="3 4" key="1">
    <citation type="journal article" date="2010" name="Nature">
        <title>Genome sequencing and analysis of the model grass Brachypodium distachyon.</title>
        <authorList>
            <consortium name="International Brachypodium Initiative"/>
        </authorList>
    </citation>
    <scope>NUCLEOTIDE SEQUENCE [LARGE SCALE GENOMIC DNA]</scope>
    <source>
        <strain evidence="3 4">Bd21</strain>
    </source>
</reference>
<dbReference type="PANTHER" id="PTHR32133">
    <property type="entry name" value="OS07G0120400 PROTEIN"/>
    <property type="match status" value="1"/>
</dbReference>
<dbReference type="EnsemblPlants" id="KQK20567">
    <property type="protein sequence ID" value="KQK20567"/>
    <property type="gene ID" value="BRADI_1g55357v3"/>
</dbReference>
<dbReference type="RefSeq" id="XP_014752337.1">
    <property type="nucleotide sequence ID" value="XM_014896851.2"/>
</dbReference>
<dbReference type="Proteomes" id="UP000008810">
    <property type="component" value="Chromosome 1"/>
</dbReference>
<dbReference type="InterPro" id="IPR036047">
    <property type="entry name" value="F-box-like_dom_sf"/>
</dbReference>
<feature type="domain" description="F-box protein AT5G49610-like beta-propeller" evidence="2">
    <location>
        <begin position="99"/>
        <end position="352"/>
    </location>
</feature>
<dbReference type="EMBL" id="CM000880">
    <property type="protein sequence ID" value="KQK20567.1"/>
    <property type="molecule type" value="Genomic_DNA"/>
</dbReference>
<dbReference type="InterPro" id="IPR001810">
    <property type="entry name" value="F-box_dom"/>
</dbReference>
<evidence type="ECO:0000313" key="4">
    <source>
        <dbReference type="EnsemblPlants" id="KQK20567"/>
    </source>
</evidence>
<evidence type="ECO:0000259" key="2">
    <source>
        <dbReference type="Pfam" id="PF23635"/>
    </source>
</evidence>
<dbReference type="InterPro" id="IPR056594">
    <property type="entry name" value="AT5G49610-like_b-prop"/>
</dbReference>
<evidence type="ECO:0000313" key="5">
    <source>
        <dbReference type="Proteomes" id="UP000008810"/>
    </source>
</evidence>
<keyword evidence="5" id="KW-1185">Reference proteome</keyword>
<dbReference type="SUPFAM" id="SSF63829">
    <property type="entry name" value="Calcium-dependent phosphotriesterase"/>
    <property type="match status" value="1"/>
</dbReference>
<dbReference type="AlphaFoldDB" id="A0A0Q3HCF1"/>
<evidence type="ECO:0000313" key="3">
    <source>
        <dbReference type="EMBL" id="KQK20567.1"/>
    </source>
</evidence>
<name>A0A0Q3HCF1_BRADI</name>
<reference evidence="3" key="2">
    <citation type="submission" date="2017-06" db="EMBL/GenBank/DDBJ databases">
        <title>WGS assembly of Brachypodium distachyon.</title>
        <authorList>
            <consortium name="The International Brachypodium Initiative"/>
            <person name="Lucas S."/>
            <person name="Harmon-Smith M."/>
            <person name="Lail K."/>
            <person name="Tice H."/>
            <person name="Grimwood J."/>
            <person name="Bruce D."/>
            <person name="Barry K."/>
            <person name="Shu S."/>
            <person name="Lindquist E."/>
            <person name="Wang M."/>
            <person name="Pitluck S."/>
            <person name="Vogel J.P."/>
            <person name="Garvin D.F."/>
            <person name="Mockler T.C."/>
            <person name="Schmutz J."/>
            <person name="Rokhsar D."/>
            <person name="Bevan M.W."/>
        </authorList>
    </citation>
    <scope>NUCLEOTIDE SEQUENCE</scope>
    <source>
        <strain evidence="3">Bd21</strain>
    </source>
</reference>
<dbReference type="Pfam" id="PF23635">
    <property type="entry name" value="Beta-prop_AT5G49610-like"/>
    <property type="match status" value="1"/>
</dbReference>
<gene>
    <name evidence="4" type="primary">LOC100831669</name>
    <name evidence="3" type="ORF">BRADI_1g55357v3</name>
</gene>
<dbReference type="Pfam" id="PF00646">
    <property type="entry name" value="F-box"/>
    <property type="match status" value="1"/>
</dbReference>
<feature type="domain" description="F-box" evidence="1">
    <location>
        <begin position="19"/>
        <end position="56"/>
    </location>
</feature>
<dbReference type="GeneID" id="100831669"/>
<dbReference type="SUPFAM" id="SSF81383">
    <property type="entry name" value="F-box domain"/>
    <property type="match status" value="1"/>
</dbReference>
<dbReference type="OrthoDB" id="690324at2759"/>
<dbReference type="Gramene" id="KQK20567">
    <property type="protein sequence ID" value="KQK20567"/>
    <property type="gene ID" value="BRADI_1g55357v3"/>
</dbReference>